<evidence type="ECO:0000259" key="4">
    <source>
        <dbReference type="PROSITE" id="PS51279"/>
    </source>
</evidence>
<keyword evidence="6" id="KW-1185">Reference proteome</keyword>
<dbReference type="InterPro" id="IPR011421">
    <property type="entry name" value="BCNT-C"/>
</dbReference>
<feature type="compositionally biased region" description="Basic residues" evidence="3">
    <location>
        <begin position="159"/>
        <end position="169"/>
    </location>
</feature>
<comment type="caution">
    <text evidence="5">The sequence shown here is derived from an EMBL/GenBank/DDBJ whole genome shotgun (WGS) entry which is preliminary data.</text>
</comment>
<feature type="region of interest" description="Disordered" evidence="3">
    <location>
        <begin position="1"/>
        <end position="56"/>
    </location>
</feature>
<evidence type="ECO:0000313" key="6">
    <source>
        <dbReference type="Proteomes" id="UP001498398"/>
    </source>
</evidence>
<organism evidence="5 6">
    <name type="scientific">Marasmiellus scandens</name>
    <dbReference type="NCBI Taxonomy" id="2682957"/>
    <lineage>
        <taxon>Eukaryota</taxon>
        <taxon>Fungi</taxon>
        <taxon>Dikarya</taxon>
        <taxon>Basidiomycota</taxon>
        <taxon>Agaricomycotina</taxon>
        <taxon>Agaricomycetes</taxon>
        <taxon>Agaricomycetidae</taxon>
        <taxon>Agaricales</taxon>
        <taxon>Marasmiineae</taxon>
        <taxon>Omphalotaceae</taxon>
        <taxon>Marasmiellus</taxon>
    </lineage>
</organism>
<feature type="compositionally biased region" description="Basic and acidic residues" evidence="3">
    <location>
        <begin position="43"/>
        <end position="56"/>
    </location>
</feature>
<reference evidence="5 6" key="1">
    <citation type="submission" date="2024-01" db="EMBL/GenBank/DDBJ databases">
        <title>A draft genome for the cacao thread blight pathogen Marasmiellus scandens.</title>
        <authorList>
            <person name="Baruah I.K."/>
            <person name="Leung J."/>
            <person name="Bukari Y."/>
            <person name="Amoako-Attah I."/>
            <person name="Meinhardt L.W."/>
            <person name="Bailey B.A."/>
            <person name="Cohen S.P."/>
        </authorList>
    </citation>
    <scope>NUCLEOTIDE SEQUENCE [LARGE SCALE GENOMIC DNA]</scope>
    <source>
        <strain evidence="5 6">GH-19</strain>
    </source>
</reference>
<feature type="compositionally biased region" description="Low complexity" evidence="3">
    <location>
        <begin position="16"/>
        <end position="25"/>
    </location>
</feature>
<feature type="domain" description="BCNT-C" evidence="4">
    <location>
        <begin position="166"/>
        <end position="248"/>
    </location>
</feature>
<feature type="compositionally biased region" description="Acidic residues" evidence="3">
    <location>
        <begin position="1"/>
        <end position="11"/>
    </location>
</feature>
<name>A0ABR1IU51_9AGAR</name>
<feature type="compositionally biased region" description="Acidic residues" evidence="3">
    <location>
        <begin position="93"/>
        <end position="104"/>
    </location>
</feature>
<feature type="compositionally biased region" description="Basic and acidic residues" evidence="3">
    <location>
        <begin position="203"/>
        <end position="219"/>
    </location>
</feature>
<evidence type="ECO:0000313" key="5">
    <source>
        <dbReference type="EMBL" id="KAK7439391.1"/>
    </source>
</evidence>
<dbReference type="PROSITE" id="PS51279">
    <property type="entry name" value="BCNT_C"/>
    <property type="match status" value="1"/>
</dbReference>
<gene>
    <name evidence="5" type="ORF">VKT23_017613</name>
</gene>
<dbReference type="Proteomes" id="UP001498398">
    <property type="component" value="Unassembled WGS sequence"/>
</dbReference>
<dbReference type="PANTHER" id="PTHR48407">
    <property type="entry name" value="CRANIOFACIAL DEVELOPMENT PROTEIN 1"/>
    <property type="match status" value="1"/>
</dbReference>
<dbReference type="InterPro" id="IPR027124">
    <property type="entry name" value="Swc5/CFDP1/2"/>
</dbReference>
<comment type="similarity">
    <text evidence="1">Belongs to the SWC5 family.</text>
</comment>
<sequence>MPPSDSEDDGDYVPPAGDAASSSSDSDNEEPMNKKARTSSPKLSEEHAEAKKKAREELWKNFKESIASEASSPKPETSKLVKIEKRYRFAGEEVVEVVEVPEDSADAKKWPLWAPAPSSNSEAPGASSPKPENIPLPTPDTSKASTSATRASTASAKPGPKRPGPRKSKITLASLPSSSKPKKITTLEKSAMDWRTHVNSVDEGTKDELEANRKEGGGGYLEKVEFLDRVSERREGVLEAGKSGKRRR</sequence>
<accession>A0ABR1IU51</accession>
<feature type="compositionally biased region" description="Low complexity" evidence="3">
    <location>
        <begin position="141"/>
        <end position="158"/>
    </location>
</feature>
<feature type="region of interest" description="Disordered" evidence="3">
    <location>
        <begin position="91"/>
        <end position="219"/>
    </location>
</feature>
<dbReference type="PANTHER" id="PTHR48407:SF1">
    <property type="entry name" value="CRANIOFACIAL DEVELOPMENT PROTEIN 1"/>
    <property type="match status" value="1"/>
</dbReference>
<proteinExistence type="inferred from homology"/>
<protein>
    <recommendedName>
        <fullName evidence="2">SWR1-complex protein 5</fullName>
    </recommendedName>
</protein>
<dbReference type="Pfam" id="PF07572">
    <property type="entry name" value="BCNT"/>
    <property type="match status" value="1"/>
</dbReference>
<evidence type="ECO:0000256" key="2">
    <source>
        <dbReference type="ARBA" id="ARBA00019138"/>
    </source>
</evidence>
<dbReference type="EMBL" id="JBANRG010000073">
    <property type="protein sequence ID" value="KAK7439391.1"/>
    <property type="molecule type" value="Genomic_DNA"/>
</dbReference>
<evidence type="ECO:0000256" key="1">
    <source>
        <dbReference type="ARBA" id="ARBA00010465"/>
    </source>
</evidence>
<evidence type="ECO:0000256" key="3">
    <source>
        <dbReference type="SAM" id="MobiDB-lite"/>
    </source>
</evidence>